<evidence type="ECO:0000259" key="3">
    <source>
        <dbReference type="PROSITE" id="PS50937"/>
    </source>
</evidence>
<evidence type="ECO:0000313" key="4">
    <source>
        <dbReference type="EMBL" id="ODV55783.1"/>
    </source>
</evidence>
<dbReference type="SMART" id="SM00871">
    <property type="entry name" value="AraC_E_bind"/>
    <property type="match status" value="1"/>
</dbReference>
<dbReference type="GO" id="GO:0003677">
    <property type="term" value="F:DNA binding"/>
    <property type="evidence" value="ECO:0007669"/>
    <property type="project" value="UniProtKB-KW"/>
</dbReference>
<dbReference type="InterPro" id="IPR029442">
    <property type="entry name" value="GyrI-like"/>
</dbReference>
<dbReference type="EMBL" id="MECQ01000001">
    <property type="protein sequence ID" value="ODV55783.1"/>
    <property type="molecule type" value="Genomic_DNA"/>
</dbReference>
<feature type="domain" description="HTH merR-type" evidence="3">
    <location>
        <begin position="1"/>
        <end position="71"/>
    </location>
</feature>
<dbReference type="InterPro" id="IPR009061">
    <property type="entry name" value="DNA-bd_dom_put_sf"/>
</dbReference>
<dbReference type="InterPro" id="IPR047057">
    <property type="entry name" value="MerR_fam"/>
</dbReference>
<dbReference type="GO" id="GO:0003700">
    <property type="term" value="F:DNA-binding transcription factor activity"/>
    <property type="evidence" value="ECO:0007669"/>
    <property type="project" value="InterPro"/>
</dbReference>
<dbReference type="PANTHER" id="PTHR30204:SF97">
    <property type="entry name" value="MERR FAMILY REGULATORY PROTEIN"/>
    <property type="match status" value="1"/>
</dbReference>
<protein>
    <submittedName>
        <fullName evidence="4">Transcriptional regulator</fullName>
    </submittedName>
</protein>
<dbReference type="Pfam" id="PF13411">
    <property type="entry name" value="MerR_1"/>
    <property type="match status" value="1"/>
</dbReference>
<reference evidence="4 5" key="1">
    <citation type="submission" date="2016-09" db="EMBL/GenBank/DDBJ databases">
        <title>Draft genome sequence of the soil isolate, Lysinibacillus fusiformis M5, a potential hypoxanthine producer.</title>
        <authorList>
            <person name="Gallegos-Monterrosa R."/>
            <person name="Maroti G."/>
            <person name="Balint B."/>
            <person name="Kovacs A.T."/>
        </authorList>
    </citation>
    <scope>NUCLEOTIDE SEQUENCE [LARGE SCALE GENOMIC DNA]</scope>
    <source>
        <strain evidence="4 5">M5</strain>
    </source>
</reference>
<dbReference type="OrthoDB" id="9773308at2"/>
<dbReference type="Gene3D" id="3.20.80.10">
    <property type="entry name" value="Regulatory factor, effector binding domain"/>
    <property type="match status" value="1"/>
</dbReference>
<gene>
    <name evidence="4" type="ORF">BG258_07650</name>
</gene>
<name>A0A1E4R5Q9_9BACI</name>
<evidence type="ECO:0000256" key="2">
    <source>
        <dbReference type="SAM" id="Coils"/>
    </source>
</evidence>
<dbReference type="CDD" id="cd01107">
    <property type="entry name" value="HTH_BmrR"/>
    <property type="match status" value="1"/>
</dbReference>
<keyword evidence="1" id="KW-0238">DNA-binding</keyword>
<dbReference type="SUPFAM" id="SSF55136">
    <property type="entry name" value="Probable bacterial effector-binding domain"/>
    <property type="match status" value="1"/>
</dbReference>
<dbReference type="Proteomes" id="UP000094784">
    <property type="component" value="Unassembled WGS sequence"/>
</dbReference>
<dbReference type="PANTHER" id="PTHR30204">
    <property type="entry name" value="REDOX-CYCLING DRUG-SENSING TRANSCRIPTIONAL ACTIVATOR SOXR"/>
    <property type="match status" value="1"/>
</dbReference>
<comment type="caution">
    <text evidence="4">The sequence shown here is derived from an EMBL/GenBank/DDBJ whole genome shotgun (WGS) entry which is preliminary data.</text>
</comment>
<dbReference type="RefSeq" id="WP_069480830.1">
    <property type="nucleotide sequence ID" value="NZ_KV766182.1"/>
</dbReference>
<dbReference type="SMART" id="SM00422">
    <property type="entry name" value="HTH_MERR"/>
    <property type="match status" value="1"/>
</dbReference>
<evidence type="ECO:0000256" key="1">
    <source>
        <dbReference type="ARBA" id="ARBA00023125"/>
    </source>
</evidence>
<dbReference type="InterPro" id="IPR010499">
    <property type="entry name" value="AraC_E-bd"/>
</dbReference>
<keyword evidence="2" id="KW-0175">Coiled coil</keyword>
<dbReference type="Gene3D" id="1.10.1660.10">
    <property type="match status" value="1"/>
</dbReference>
<dbReference type="SUPFAM" id="SSF46955">
    <property type="entry name" value="Putative DNA-binding domain"/>
    <property type="match status" value="1"/>
</dbReference>
<accession>A0A1E4R5Q9</accession>
<sequence>MFKISVFSRLSKVSLKTLRYYDQIGLLKPRKVDHETGYRYYSADQLLEINRIFIYKELGFTLPQIIHLLHEDITFKDIQGMFKLKKNEIQRIIDMEQAKLARIEERMQLLESEGQVESVQEIRIKAEDAQQFLSLKARGREEDIPDLFRTFNHILPKETRQLAQSPQVVLWQEIEDQEDEFEFEVGYFLSRELPSYPDTFQLRTLPPEPMMATMTFRSDSHFASTACVDLAKWIEKNNYQIKENEPGREIYLPLSTSQGAQLMEIQIPIIDRN</sequence>
<dbReference type="PROSITE" id="PS50937">
    <property type="entry name" value="HTH_MERR_2"/>
    <property type="match status" value="1"/>
</dbReference>
<feature type="coiled-coil region" evidence="2">
    <location>
        <begin position="86"/>
        <end position="113"/>
    </location>
</feature>
<dbReference type="InterPro" id="IPR000551">
    <property type="entry name" value="MerR-type_HTH_dom"/>
</dbReference>
<organism evidence="4 5">
    <name type="scientific">Lysinibacillus fusiformis</name>
    <dbReference type="NCBI Taxonomy" id="28031"/>
    <lineage>
        <taxon>Bacteria</taxon>
        <taxon>Bacillati</taxon>
        <taxon>Bacillota</taxon>
        <taxon>Bacilli</taxon>
        <taxon>Bacillales</taxon>
        <taxon>Bacillaceae</taxon>
        <taxon>Lysinibacillus</taxon>
    </lineage>
</organism>
<dbReference type="AlphaFoldDB" id="A0A1E4R5Q9"/>
<evidence type="ECO:0000313" key="5">
    <source>
        <dbReference type="Proteomes" id="UP000094784"/>
    </source>
</evidence>
<dbReference type="InterPro" id="IPR011256">
    <property type="entry name" value="Reg_factor_effector_dom_sf"/>
</dbReference>
<dbReference type="Pfam" id="PF06445">
    <property type="entry name" value="GyrI-like"/>
    <property type="match status" value="1"/>
</dbReference>
<proteinExistence type="predicted"/>